<keyword evidence="4 12" id="KW-0963">Cytoplasm</keyword>
<dbReference type="GO" id="GO:0030145">
    <property type="term" value="F:manganese ion binding"/>
    <property type="evidence" value="ECO:0007669"/>
    <property type="project" value="UniProtKB-UniRule"/>
</dbReference>
<evidence type="ECO:0000259" key="14">
    <source>
        <dbReference type="SMART" id="SM00670"/>
    </source>
</evidence>
<dbReference type="EC" id="3.1.-.-" evidence="12"/>
<dbReference type="EMBL" id="JAERUA010000002">
    <property type="protein sequence ID" value="KAI1903266.1"/>
    <property type="molecule type" value="Genomic_DNA"/>
</dbReference>
<evidence type="ECO:0000256" key="13">
    <source>
        <dbReference type="SAM" id="MobiDB-lite"/>
    </source>
</evidence>
<dbReference type="GO" id="GO:0005730">
    <property type="term" value="C:nucleolus"/>
    <property type="evidence" value="ECO:0007669"/>
    <property type="project" value="UniProtKB-SubCell"/>
</dbReference>
<feature type="compositionally biased region" description="Low complexity" evidence="13">
    <location>
        <begin position="499"/>
        <end position="510"/>
    </location>
</feature>
<dbReference type="SUPFAM" id="SSF48452">
    <property type="entry name" value="TPR-like"/>
    <property type="match status" value="1"/>
</dbReference>
<feature type="compositionally biased region" description="Basic and acidic residues" evidence="13">
    <location>
        <begin position="1086"/>
        <end position="1097"/>
    </location>
</feature>
<evidence type="ECO:0000256" key="2">
    <source>
        <dbReference type="ARBA" id="ARBA00004574"/>
    </source>
</evidence>
<sequence>MKMADELDRVRISAAELRAGSSNSVNLEESLRDVREEKRAQRQREGKRPDLKRYQPAPGHSHRRRDSGEAPKQVQDPDRAERIQDFTLATDLKMEADGKTGPGITDSTVIDGNYHNAGQGNCHSVGPKNLNLDHSQHLNEDFVDFGNPTTVKASTDLGNQLVSLHCPRVDSTVLGGQHQDCSDPSANSITSVSQSPKPARRVRKPDREIYQPGGRRSQHQQQGTKDSVLSKEPERVVKEEPKRDCRPTKEAGEREDRGGGKQREDRIKAKDIKETGRKQEQKPEQGKGKKDVGNAPTIQDSGATPENLAGRVEKLSVSSLTGGEMERKKGGGGEEAGGRRRKAGNEGKRNRAGGGGTCGGEENTEKSEKKGRGGRKSKGGEREADWEAKRRGGGERARGVGDREMAEQESERERERAKERVRDTGGFRDRVRDRETPKDKSREGDRDRMKDKDEVREREKNRDTQMELGQEVGSRTQHGGKTSLTSKRYSKSDKRRPRTYSTSSASSGTSMEGTAEAGRHRGPLGIGKDRVVGKGGVSRTGSSGKDRGERMDWGRGNQPQQNKKVPRDFSSTDSLEESETGCREVDRRRMRDRDRQRKDDWSPERRPGEGQNHRGGPSSKSVGGILRVSFDKKSSTSDTGEDLHRRQEPVPRGRGRGILVLPAHTDITVSPEPGPRLLMGGGRGGQGRARGGRGGAIRRLWDPNNPDQKPALTRGQQFQQPLHLQQQGGYGQLHFLDTDDEAAGSPPVRQGEPFQSFTTSQQAAMNAAAMAYYKFQNSDNPYCYPMPSNAPTRYPYPYHLTYQIPGTNGIYPAPGTASYYAGYGQPPSTQGYPPAATPLSPEEMEVQARGELGKMLRAADSQELQLSNLLSRDRLSPEGLDRMTQLRADLLTLYEHVILTDIEYSDSQNLDQALWKNVFYQVIERFRQLLKDPTADTAPRIRGMLLTLLDEGAVFFDALLQKLQTVFQFKLEDYMDGLAIRARPLRKTVKYALISAQRCMICQGDIARYREQASDSANYGKARSWYLKAQQIAPKNGRPYNQLALLAVYTKRKLDTVYYYMRSLAASNPILTAKESLMSLFEETKRKADQMERRQQRESVGGSRGPRGGGGRGEEATRVEIWIRPSCPSGTASRTGSESGRDSEQDGELGALSASDLNKRFILSFLHAHGKLFTKVGMETFPEVASRVLQEFRALLQHSPSPLGSTRMLQIVTINMFAVHNAQSRDGLGEARSVLQEQTTALGLAMFALLVHRCTELLRDTPTAPPVTDDGEEGEEGEAEGMVRVSSFPTDLRELLPSVKVWSDWMLGHPEQWNPPPCSLSLPPSCSPDVWRCLADLCNVLACVYHGEVPLYKADGDGDEELRLLLLEEDRLLAGFVPLLAAPQEPCYIDASTNTAIAADCKRVTVLKYFLEALCGQEEPLLAFKGGKYVSVATLPPPGLGTETGSHRGKQADNQEDDVIVEAESSQSQSEGDVEGEGSGSEDDIRELRARRHALAHKLALQQKRQNKIQAVLQTCRQLELEIRPLFLVPDTNGFIDHLAGLKKLMSCGLYILVVPLIVITELDGLAKGQDSRGGSGGGGGSTSSTHARGVQERAKAAVSFLERGFEAREPCLRALTSRGNQLESIAFRSEDTSGQQGNNDDLILSCCLHYCKDKAKDFMPTQRDEPVRLHREVVLLTDDRNLRVKALTRNVPVRDIPAFLSWAKVG</sequence>
<feature type="compositionally biased region" description="Gly residues" evidence="13">
    <location>
        <begin position="679"/>
        <end position="695"/>
    </location>
</feature>
<evidence type="ECO:0000313" key="15">
    <source>
        <dbReference type="EMBL" id="KAI1903266.1"/>
    </source>
</evidence>
<dbReference type="GO" id="GO:0070034">
    <property type="term" value="F:telomerase RNA binding"/>
    <property type="evidence" value="ECO:0007669"/>
    <property type="project" value="TreeGrafter"/>
</dbReference>
<feature type="region of interest" description="Disordered" evidence="13">
    <location>
        <begin position="1570"/>
        <end position="1591"/>
    </location>
</feature>
<evidence type="ECO:0000256" key="3">
    <source>
        <dbReference type="ARBA" id="ARBA00022454"/>
    </source>
</evidence>
<keyword evidence="12" id="KW-0464">Manganese</keyword>
<dbReference type="CDD" id="cd09885">
    <property type="entry name" value="PIN_Smg6-like"/>
    <property type="match status" value="1"/>
</dbReference>
<evidence type="ECO:0000256" key="8">
    <source>
        <dbReference type="ARBA" id="ARBA00022895"/>
    </source>
</evidence>
<evidence type="ECO:0000256" key="1">
    <source>
        <dbReference type="ARBA" id="ARBA00001936"/>
    </source>
</evidence>
<keyword evidence="9 12" id="KW-0866">Nonsense-mediated mRNA decay</keyword>
<feature type="compositionally biased region" description="Basic and acidic residues" evidence="13">
    <location>
        <begin position="378"/>
        <end position="465"/>
    </location>
</feature>
<feature type="compositionally biased region" description="Polar residues" evidence="13">
    <location>
        <begin position="473"/>
        <end position="487"/>
    </location>
</feature>
<dbReference type="InterPro" id="IPR011990">
    <property type="entry name" value="TPR-like_helical_dom_sf"/>
</dbReference>
<feature type="compositionally biased region" description="Basic and acidic residues" evidence="13">
    <location>
        <begin position="580"/>
        <end position="612"/>
    </location>
</feature>
<dbReference type="OrthoDB" id="2017974at2759"/>
<keyword evidence="7 12" id="KW-0378">Hydrolase</keyword>
<dbReference type="SMART" id="SM00670">
    <property type="entry name" value="PINc"/>
    <property type="match status" value="1"/>
</dbReference>
<dbReference type="GO" id="GO:0016787">
    <property type="term" value="F:hydrolase activity"/>
    <property type="evidence" value="ECO:0007669"/>
    <property type="project" value="UniProtKB-KW"/>
</dbReference>
<evidence type="ECO:0000256" key="4">
    <source>
        <dbReference type="ARBA" id="ARBA00022490"/>
    </source>
</evidence>
<dbReference type="GO" id="GO:0004519">
    <property type="term" value="F:endonuclease activity"/>
    <property type="evidence" value="ECO:0007669"/>
    <property type="project" value="UniProtKB-UniRule"/>
</dbReference>
<feature type="compositionally biased region" description="Gly residues" evidence="13">
    <location>
        <begin position="1102"/>
        <end position="1111"/>
    </location>
</feature>
<accession>A0A8T3E4R9</accession>
<dbReference type="Gene3D" id="1.25.40.10">
    <property type="entry name" value="Tetratricopeptide repeat domain"/>
    <property type="match status" value="1"/>
</dbReference>
<keyword evidence="5" id="KW-0540">Nuclease</keyword>
<evidence type="ECO:0000256" key="12">
    <source>
        <dbReference type="RuleBase" id="RU369098"/>
    </source>
</evidence>
<evidence type="ECO:0000256" key="5">
    <source>
        <dbReference type="ARBA" id="ARBA00022722"/>
    </source>
</evidence>
<organism evidence="15 16">
    <name type="scientific">Albula goreensis</name>
    <dbReference type="NCBI Taxonomy" id="1534307"/>
    <lineage>
        <taxon>Eukaryota</taxon>
        <taxon>Metazoa</taxon>
        <taxon>Chordata</taxon>
        <taxon>Craniata</taxon>
        <taxon>Vertebrata</taxon>
        <taxon>Euteleostomi</taxon>
        <taxon>Actinopterygii</taxon>
        <taxon>Neopterygii</taxon>
        <taxon>Teleostei</taxon>
        <taxon>Albuliformes</taxon>
        <taxon>Albulidae</taxon>
        <taxon>Albula</taxon>
    </lineage>
</organism>
<evidence type="ECO:0000256" key="7">
    <source>
        <dbReference type="ARBA" id="ARBA00022801"/>
    </source>
</evidence>
<keyword evidence="10 12" id="KW-0539">Nucleus</keyword>
<dbReference type="FunFam" id="1.25.40.10:FF:000094">
    <property type="entry name" value="telomerase-binding protein EST1A isoform X1"/>
    <property type="match status" value="1"/>
</dbReference>
<dbReference type="Pfam" id="PF13638">
    <property type="entry name" value="PIN_4"/>
    <property type="match status" value="1"/>
</dbReference>
<feature type="compositionally biased region" description="Basic and acidic residues" evidence="13">
    <location>
        <begin position="29"/>
        <end position="53"/>
    </location>
</feature>
<comment type="function">
    <text evidence="12">Plays a role in nonsense-mediated mRNA decay.</text>
</comment>
<dbReference type="GO" id="GO:0000781">
    <property type="term" value="C:chromosome, telomeric region"/>
    <property type="evidence" value="ECO:0007669"/>
    <property type="project" value="UniProtKB-SubCell"/>
</dbReference>
<comment type="caution">
    <text evidence="15">The sequence shown here is derived from an EMBL/GenBank/DDBJ whole genome shotgun (WGS) entry which is preliminary data.</text>
</comment>
<keyword evidence="8 12" id="KW-0779">Telomere</keyword>
<dbReference type="InterPro" id="IPR018834">
    <property type="entry name" value="DNA/RNA-bd_Est1-type"/>
</dbReference>
<keyword evidence="3 12" id="KW-0158">Chromosome</keyword>
<feature type="region of interest" description="Disordered" evidence="13">
    <location>
        <begin position="1461"/>
        <end position="1483"/>
    </location>
</feature>
<dbReference type="Gene3D" id="3.40.50.1010">
    <property type="entry name" value="5'-nuclease"/>
    <property type="match status" value="1"/>
</dbReference>
<feature type="compositionally biased region" description="Polar residues" evidence="13">
    <location>
        <begin position="1128"/>
        <end position="1138"/>
    </location>
</feature>
<dbReference type="Pfam" id="PF10374">
    <property type="entry name" value="EST1"/>
    <property type="match status" value="1"/>
</dbReference>
<dbReference type="SUPFAM" id="SSF88723">
    <property type="entry name" value="PIN domain-like"/>
    <property type="match status" value="1"/>
</dbReference>
<feature type="domain" description="PIN" evidence="14">
    <location>
        <begin position="1526"/>
        <end position="1685"/>
    </location>
</feature>
<feature type="compositionally biased region" description="Gly residues" evidence="13">
    <location>
        <begin position="1572"/>
        <end position="1582"/>
    </location>
</feature>
<dbReference type="GO" id="GO:0005829">
    <property type="term" value="C:cytosol"/>
    <property type="evidence" value="ECO:0007669"/>
    <property type="project" value="UniProtKB-SubCell"/>
</dbReference>
<dbReference type="GO" id="GO:0005697">
    <property type="term" value="C:telomerase holoenzyme complex"/>
    <property type="evidence" value="ECO:0007669"/>
    <property type="project" value="TreeGrafter"/>
</dbReference>
<dbReference type="PANTHER" id="PTHR15696">
    <property type="entry name" value="SMG-7 SUPPRESSOR WITH MORPHOLOGICAL EFFECT ON GENITALIA PROTEIN 7"/>
    <property type="match status" value="1"/>
</dbReference>
<dbReference type="InterPro" id="IPR019458">
    <property type="entry name" value="Est1-like_N"/>
</dbReference>
<feature type="compositionally biased region" description="Basic and acidic residues" evidence="13">
    <location>
        <begin position="324"/>
        <end position="349"/>
    </location>
</feature>
<feature type="compositionally biased region" description="Polar residues" evidence="13">
    <location>
        <begin position="182"/>
        <end position="196"/>
    </location>
</feature>
<feature type="compositionally biased region" description="Basic and acidic residues" evidence="13">
    <location>
        <begin position="228"/>
        <end position="292"/>
    </location>
</feature>
<dbReference type="InterPro" id="IPR029060">
    <property type="entry name" value="PIN-like_dom_sf"/>
</dbReference>
<feature type="region of interest" description="Disordered" evidence="13">
    <location>
        <begin position="175"/>
        <end position="714"/>
    </location>
</feature>
<dbReference type="Proteomes" id="UP000829720">
    <property type="component" value="Unassembled WGS sequence"/>
</dbReference>
<feature type="compositionally biased region" description="Polar residues" evidence="13">
    <location>
        <begin position="557"/>
        <end position="573"/>
    </location>
</feature>
<comment type="domain">
    <text evidence="12">The PINc domain confers endonuclease activity and is expected to bind the catalytic metal ion.</text>
</comment>
<keyword evidence="12" id="KW-0479">Metal-binding</keyword>
<dbReference type="GO" id="GO:0000184">
    <property type="term" value="P:nuclear-transcribed mRNA catabolic process, nonsense-mediated decay"/>
    <property type="evidence" value="ECO:0007669"/>
    <property type="project" value="UniProtKB-KW"/>
</dbReference>
<evidence type="ECO:0000256" key="6">
    <source>
        <dbReference type="ARBA" id="ARBA00022759"/>
    </source>
</evidence>
<evidence type="ECO:0000313" key="16">
    <source>
        <dbReference type="Proteomes" id="UP000829720"/>
    </source>
</evidence>
<evidence type="ECO:0000256" key="11">
    <source>
        <dbReference type="ARBA" id="ARBA00069784"/>
    </source>
</evidence>
<feature type="compositionally biased region" description="Basic and acidic residues" evidence="13">
    <location>
        <begin position="75"/>
        <end position="84"/>
    </location>
</feature>
<proteinExistence type="predicted"/>
<feature type="region of interest" description="Disordered" evidence="13">
    <location>
        <begin position="13"/>
        <end position="112"/>
    </location>
</feature>
<dbReference type="PANTHER" id="PTHR15696:SF0">
    <property type="entry name" value="TELOMERASE-BINDING PROTEIN EST1A"/>
    <property type="match status" value="1"/>
</dbReference>
<protein>
    <recommendedName>
        <fullName evidence="11 12">Telomerase-binding protein EST1A</fullName>
        <ecNumber evidence="12">3.1.-.-</ecNumber>
    </recommendedName>
</protein>
<dbReference type="GO" id="GO:0042162">
    <property type="term" value="F:telomeric DNA binding"/>
    <property type="evidence" value="ECO:0007669"/>
    <property type="project" value="TreeGrafter"/>
</dbReference>
<evidence type="ECO:0000256" key="10">
    <source>
        <dbReference type="ARBA" id="ARBA00023242"/>
    </source>
</evidence>
<dbReference type="FunFam" id="3.40.50.1010:FF:000014">
    <property type="entry name" value="telomerase-binding protein EST1A isoform X1"/>
    <property type="match status" value="1"/>
</dbReference>
<feature type="region of interest" description="Disordered" evidence="13">
    <location>
        <begin position="1261"/>
        <end position="1282"/>
    </location>
</feature>
<comment type="cofactor">
    <cofactor evidence="1 12">
        <name>Mn(2+)</name>
        <dbReference type="ChEBI" id="CHEBI:29035"/>
    </cofactor>
</comment>
<dbReference type="InterPro" id="IPR002716">
    <property type="entry name" value="PIN_dom"/>
</dbReference>
<reference evidence="15" key="1">
    <citation type="submission" date="2021-01" db="EMBL/GenBank/DDBJ databases">
        <authorList>
            <person name="Zahm M."/>
            <person name="Roques C."/>
            <person name="Cabau C."/>
            <person name="Klopp C."/>
            <person name="Donnadieu C."/>
            <person name="Jouanno E."/>
            <person name="Lampietro C."/>
            <person name="Louis A."/>
            <person name="Herpin A."/>
            <person name="Echchiki A."/>
            <person name="Berthelot C."/>
            <person name="Parey E."/>
            <person name="Roest-Crollius H."/>
            <person name="Braasch I."/>
            <person name="Postlethwait J."/>
            <person name="Bobe J."/>
            <person name="Montfort J."/>
            <person name="Bouchez O."/>
            <person name="Begum T."/>
            <person name="Mejri S."/>
            <person name="Adams A."/>
            <person name="Chen W.-J."/>
            <person name="Guiguen Y."/>
        </authorList>
    </citation>
    <scope>NUCLEOTIDE SEQUENCE</scope>
    <source>
        <tissue evidence="15">Blood</tissue>
    </source>
</reference>
<feature type="compositionally biased region" description="Basic and acidic residues" evidence="13">
    <location>
        <begin position="544"/>
        <end position="553"/>
    </location>
</feature>
<comment type="subcellular location">
    <subcellularLocation>
        <location evidence="2 12">Chromosome</location>
        <location evidence="2 12">Telomere</location>
    </subcellularLocation>
    <subcellularLocation>
        <location evidence="12">Nucleus</location>
        <location evidence="12">Nucleolus</location>
    </subcellularLocation>
    <subcellularLocation>
        <location evidence="12">Cytoplasm</location>
        <location evidence="12">Cytosol</location>
    </subcellularLocation>
</comment>
<feature type="region of interest" description="Disordered" evidence="13">
    <location>
        <begin position="1086"/>
        <end position="1148"/>
    </location>
</feature>
<comment type="function">
    <text evidence="12">Component of the telomerase ribonucleoprotein (RNP) complex that is essential for the replication of chromosome termini.</text>
</comment>
<feature type="region of interest" description="Disordered" evidence="13">
    <location>
        <begin position="737"/>
        <end position="759"/>
    </location>
</feature>
<evidence type="ECO:0000256" key="9">
    <source>
        <dbReference type="ARBA" id="ARBA00023161"/>
    </source>
</evidence>
<dbReference type="InterPro" id="IPR045153">
    <property type="entry name" value="Est1/Ebs1-like"/>
</dbReference>
<feature type="compositionally biased region" description="Acidic residues" evidence="13">
    <location>
        <begin position="1472"/>
        <end position="1483"/>
    </location>
</feature>
<dbReference type="Pfam" id="PF10373">
    <property type="entry name" value="EST1_DNA_bind"/>
    <property type="match status" value="1"/>
</dbReference>
<name>A0A8T3E4R9_9TELE</name>
<feature type="compositionally biased region" description="Acidic residues" evidence="13">
    <location>
        <begin position="1269"/>
        <end position="1279"/>
    </location>
</feature>
<keyword evidence="6 12" id="KW-0255">Endonuclease</keyword>
<gene>
    <name evidence="15" type="ORF">AGOR_G00025440</name>
</gene>
<feature type="compositionally biased region" description="Basic and acidic residues" evidence="13">
    <location>
        <begin position="629"/>
        <end position="651"/>
    </location>
</feature>
<keyword evidence="16" id="KW-1185">Reference proteome</keyword>